<feature type="compositionally biased region" description="Basic residues" evidence="1">
    <location>
        <begin position="2202"/>
        <end position="2218"/>
    </location>
</feature>
<feature type="region of interest" description="Disordered" evidence="1">
    <location>
        <begin position="2369"/>
        <end position="2412"/>
    </location>
</feature>
<feature type="region of interest" description="Disordered" evidence="1">
    <location>
        <begin position="960"/>
        <end position="1046"/>
    </location>
</feature>
<feature type="region of interest" description="Disordered" evidence="1">
    <location>
        <begin position="3242"/>
        <end position="3308"/>
    </location>
</feature>
<comment type="caution">
    <text evidence="2">The sequence shown here is derived from an EMBL/GenBank/DDBJ whole genome shotgun (WGS) entry which is preliminary data.</text>
</comment>
<feature type="compositionally biased region" description="Polar residues" evidence="1">
    <location>
        <begin position="1701"/>
        <end position="1723"/>
    </location>
</feature>
<feature type="region of interest" description="Disordered" evidence="1">
    <location>
        <begin position="2062"/>
        <end position="2089"/>
    </location>
</feature>
<feature type="region of interest" description="Disordered" evidence="1">
    <location>
        <begin position="2202"/>
        <end position="2223"/>
    </location>
</feature>
<feature type="compositionally biased region" description="Low complexity" evidence="1">
    <location>
        <begin position="3257"/>
        <end position="3287"/>
    </location>
</feature>
<proteinExistence type="predicted"/>
<feature type="compositionally biased region" description="Basic and acidic residues" evidence="1">
    <location>
        <begin position="57"/>
        <end position="68"/>
    </location>
</feature>
<feature type="region of interest" description="Disordered" evidence="1">
    <location>
        <begin position="1157"/>
        <end position="1178"/>
    </location>
</feature>
<feature type="region of interest" description="Disordered" evidence="1">
    <location>
        <begin position="1"/>
        <end position="68"/>
    </location>
</feature>
<feature type="compositionally biased region" description="Polar residues" evidence="1">
    <location>
        <begin position="217"/>
        <end position="229"/>
    </location>
</feature>
<name>A0A1Y3DGW5_PLAKN</name>
<feature type="compositionally biased region" description="Low complexity" evidence="1">
    <location>
        <begin position="1020"/>
        <end position="1031"/>
    </location>
</feature>
<feature type="compositionally biased region" description="Basic residues" evidence="1">
    <location>
        <begin position="2294"/>
        <end position="2312"/>
    </location>
</feature>
<reference evidence="2 3" key="1">
    <citation type="submission" date="2017-05" db="EMBL/GenBank/DDBJ databases">
        <title>PacBio assembly of a Plasmodium knowlesi genome sequence with Hi-C correction and manual annotation of the SICAvar gene family.</title>
        <authorList>
            <person name="Lapp S.A."/>
            <person name="Geraldo J.A."/>
            <person name="Chien J.-T."/>
            <person name="Ay F."/>
            <person name="Pakala S.B."/>
            <person name="Batugedara G."/>
            <person name="Humphrey J.C."/>
            <person name="Debarry J.D."/>
            <person name="Le Roch K.G."/>
            <person name="Galinski M.R."/>
            <person name="Kissinger J.C."/>
        </authorList>
    </citation>
    <scope>NUCLEOTIDE SEQUENCE [LARGE SCALE GENOMIC DNA]</scope>
    <source>
        <strain evidence="3">Malayan Strain Pk1 (A+)</strain>
    </source>
</reference>
<dbReference type="eggNOG" id="ENOG502SDRD">
    <property type="taxonomic scope" value="Eukaryota"/>
</dbReference>
<feature type="compositionally biased region" description="Basic residues" evidence="1">
    <location>
        <begin position="961"/>
        <end position="971"/>
    </location>
</feature>
<dbReference type="OMA" id="CLEDYYK"/>
<feature type="region of interest" description="Disordered" evidence="1">
    <location>
        <begin position="2960"/>
        <end position="2989"/>
    </location>
</feature>
<feature type="region of interest" description="Disordered" evidence="1">
    <location>
        <begin position="1685"/>
        <end position="1810"/>
    </location>
</feature>
<feature type="compositionally biased region" description="Polar residues" evidence="1">
    <location>
        <begin position="1758"/>
        <end position="1770"/>
    </location>
</feature>
<gene>
    <name evidence="2" type="ORF">PKNOH_S140240600</name>
</gene>
<feature type="compositionally biased region" description="Low complexity" evidence="1">
    <location>
        <begin position="997"/>
        <end position="1007"/>
    </location>
</feature>
<feature type="compositionally biased region" description="Low complexity" evidence="1">
    <location>
        <begin position="2968"/>
        <end position="2979"/>
    </location>
</feature>
<feature type="compositionally biased region" description="Polar residues" evidence="1">
    <location>
        <begin position="298"/>
        <end position="315"/>
    </location>
</feature>
<organism evidence="2 3">
    <name type="scientific">Plasmodium knowlesi</name>
    <dbReference type="NCBI Taxonomy" id="5850"/>
    <lineage>
        <taxon>Eukaryota</taxon>
        <taxon>Sar</taxon>
        <taxon>Alveolata</taxon>
        <taxon>Apicomplexa</taxon>
        <taxon>Aconoidasida</taxon>
        <taxon>Haemosporida</taxon>
        <taxon>Plasmodiidae</taxon>
        <taxon>Plasmodium</taxon>
        <taxon>Plasmodium (Plasmodium)</taxon>
    </lineage>
</organism>
<feature type="region of interest" description="Disordered" evidence="1">
    <location>
        <begin position="298"/>
        <end position="320"/>
    </location>
</feature>
<protein>
    <recommendedName>
        <fullName evidence="4">Zinc finger protein</fullName>
    </recommendedName>
</protein>
<dbReference type="Proteomes" id="UP000195012">
    <property type="component" value="Unassembled WGS sequence"/>
</dbReference>
<evidence type="ECO:0000313" key="2">
    <source>
        <dbReference type="EMBL" id="OTN63764.1"/>
    </source>
</evidence>
<feature type="compositionally biased region" description="Polar residues" evidence="1">
    <location>
        <begin position="244"/>
        <end position="260"/>
    </location>
</feature>
<accession>A0A1Y3DGW5</accession>
<feature type="compositionally biased region" description="Basic and acidic residues" evidence="1">
    <location>
        <begin position="1724"/>
        <end position="1734"/>
    </location>
</feature>
<feature type="region of interest" description="Disordered" evidence="1">
    <location>
        <begin position="217"/>
        <end position="284"/>
    </location>
</feature>
<dbReference type="VEuPathDB" id="PlasmoDB:PKNH_1422800"/>
<evidence type="ECO:0008006" key="4">
    <source>
        <dbReference type="Google" id="ProtNLM"/>
    </source>
</evidence>
<feature type="compositionally biased region" description="Low complexity" evidence="1">
    <location>
        <begin position="3294"/>
        <end position="3307"/>
    </location>
</feature>
<dbReference type="OrthoDB" id="372793at2759"/>
<dbReference type="EMBL" id="NETL01000028">
    <property type="protein sequence ID" value="OTN63764.1"/>
    <property type="molecule type" value="Genomic_DNA"/>
</dbReference>
<evidence type="ECO:0000313" key="3">
    <source>
        <dbReference type="Proteomes" id="UP000195012"/>
    </source>
</evidence>
<evidence type="ECO:0000256" key="1">
    <source>
        <dbReference type="SAM" id="MobiDB-lite"/>
    </source>
</evidence>
<feature type="compositionally biased region" description="Low complexity" evidence="1">
    <location>
        <begin position="1162"/>
        <end position="1178"/>
    </location>
</feature>
<feature type="compositionally biased region" description="Polar residues" evidence="1">
    <location>
        <begin position="980"/>
        <end position="996"/>
    </location>
</feature>
<sequence length="3446" mass="384256">MDVEQKQHENAYCVYKKNFDETRVSSNSSSGSATESHTGSSNNSNNNSGSNNGFAESKGENGDNRGESVENYMTSCEENEDAEEKYTNHELSEKNISASTSNLNKSFDPLQFQNEYNGNGIVSMKWDYENGAELPDGTHSNMYLRGNKQRKGNENLTNYDMPNEIEEERKYIYTRNENGEALNMYGIQGKGDFEIDMNCTQEMSTMFSCKESRNICASTKSTNSNGRSTVQDRRGTEPMENVLIGQTAQSCEQGEYKTNTEGSGDRGNNENSGSSGSGTEGKNVELAGNEDVSMSLSNRQNQVNNGDPSTYNNDKPLNEETPTKFESMRYYDMKDVSGNKLNDYISNMQVMRDSFTNNHLSNMGRSHFDISADVGSMSYEAVTGMSGMSCMSGTNSVENMGSPTRMNDFDHLKNMGECSDLQKIMEGNIVKEMNQFSDKANSDYINFMKMGAEDNNLNSLNSVDVDYYDKGVLYNAASDESGLLKGQAAGTNQNNLFDASGMNMGNTMNDTQSVNSTSTLSNINGGSGIGTIGARSTHNGISTLNSANSISNISNMSALSSMSALSTMSGLSNISGMSSINALNGINALNDAISLSTMNSLNEDSMNIHTNLIERNVSKEDVYLMTQGEASKNTTCIKEEINNEPIVYNDNFSSEGMTEKNFPYQAQTFHVAELSKEYNQMDKGNTMNLQGKDENVKNDENGKSMLLSTRYNNMISEKGQMNDASENVYRNNLYNGRTFEDVKNESAEKGFIYPVHNNEGIKQANTNDYLHKHYKVCMDGKSSNYIVNTNVENGTCANNLLYQTSDYYHKNFLHNEDTKNDVSAYGSVENINIRKSDGQTDKGTNCNVNNIEQRLANNGKGINKRCRKKRNTPVESNAQLTNSIPCDNSNDINSENNVDINNVKMDDGTIKLAELNISEEELNKLTLSMNSNFTGINEKDELYKTVLFFDKKNNKMIKMNKPLKRKRKLKKNTNEENDNPDQFQCQEGSIDTSLVTQDQENNEQNENWKPISMDNAEPVGANNGAKGGSAKQNQSVHKHSHNKSINGIFTSQNKELIFTPVSRDSQENNNLVIGHNATHEDGTHENIINESGVDYQRHGAGNYKIGRSLSRENINNEGVISFLADGNSTGEYTAQGHATKGAKRAVDRKYKKLRMNEHAQMSSSNTASSSGSNNNESNLFRSDSCSSFPHRNPDVVKCMISGACNNNSYTDKPISASSFQVQCNKMYDPRNGANGATYIDAVRIGTGEFLAKGDDIFKKATFAGDMVGTMKDKHGNSNLSGSGINNVELSSCGMKKGNENLSSTYYTSNNQVIAGMFSSHGEFLRDELSGSFEGNMKVKIEENQNAVNKGIVSINVMNNIGMNVGNDPLGSNIISGNGNDGTGENKYVKRRGKVKKDKGTPDDYTIQNGEVVSGIPKKRRTYKLKNKIDISRRNTENDEAGDIYVGIPDAENMAPENESVRLKRGGRRKGSIKKGFILVKQEGNNECVGDNKFHANDIRICKNEMTYGIVNSTMPFGEPFGVINHSKDGLTPDRVMANGMNIKLEGSHVDVDGTLCSMGVINDSIVNVNAEMNIKTDFKSKRKPKRSVNLFIAQKSKSETALEKKIKSRICLQDYYKKNKEIYQGIDPLASINGVNLPSIEDESFSDNLTVLFKKKKKNLICSNCLYGFKIQISARNEFVQVPAMGKGEAPGDGPEEGARNWSQDDPQDNAQCATQDGSVNSNESDKRNDDESVHTMMDPCSPGKHLSEDEGEADVTRSASEENQMNPPKSDNLETDKTDRTDRTDRTDQPDQPDQPDQKVEAKSTGDVMKELEENSDIIEKIKSLKYLKISMYKELVEKNILVENYCTITFYCLCGYFTCIKEDNEWKQITNCYFDEKDKRKPKAPHIFCTRCKELLVTNRFLDKDKTKIIMICECGSRNYDRTDFFWSRRGNIKQRKAPQILCDECNSKMWVHTWLDDIGSKVKLLCKCGFKNFLKKNNNWVRSPRWKKPVPLIICNSCHQKMYMSQWLNNDGTKVKMKCECGWKTLIKEGNTWVRSEWSKKLLCLKLVKNPELLQKKYNIHPHKKSKSDEEEFSDRNSQNGLSNMRDGMIPTFPPSDITINHHDAVMNELCNPNHLENCLDGENNVALNKMRSSDSFMISEATEGLLLADDNYIISNNNNNNSNGGVEGGPNDSLFVWGVENGPSVGQAIPYEDVILRKKPGTRSPRGGRGRGNRGYRSVGRGNIMSAKIDSGNHVGVNHASGNDVGINNVSGNHVSMNNVSGNHVEGSHVGVPPDGGDLCTRGNAENNSRGRRKPRGSKSHLNSKKRGQNVNLAENKDYHIASLETADGASNSHNNLINLNGTMNNGLLGDAYITNNYEQGKREADVDLNKGVPCTDGDAKKMNTNNGQKKKPGRPPIDRKDKKVKKTTAREKFNNTENASMANIVTGVTSNASVATTAEAMRPGITTTSTTAACTMIYNNENSPVSQIYQIHQTNDDILIDNMINKKGSVIIDSIIKHPDQNLKGNKEKLTESNMISSGPTLNFYDEKYANGEEKPSSSIGKMYFENPYYYVNGYYDNSYDKGYSNHPVVSQFRGNSNGRNGSNGGVRSTDLYNAYNMASGTYEHQNKEFPVNYDMNRSTSPMTNTKFVEDKESPDVLPMDLNFQKKKFIVENMKKLNYNISENDMNILLENVDENVLVDTLLGKFVDKTNVVENGKMDDSDVNLNENYANHLNGGNSGFTNNNYNSNDFNQTEFRSNEMYSNNNMCSYDNYTGEMFPNGVYQVGINEGGVHQNGLHQSGPSQSGFYQDMIEHPFSRNPSADGGARESHPISKENINYVVMENEDGKKEIDCKNMNMVNGQSGADNNFNLHIAERNGHDMDDSMNKGVGSQNMTNKIMACKNMGRKNSMNNDPCRNDYLSSNFSYSNEMMGEKDKYNVDVNLDLGERINLKNVTTDCELRSGMNNDMGGNITGNLDHPPGFENGVYDNNVNDNSGGSGNNNDEHVTIAQNDGLLNMCNLNENLQYFSNEFKAALAHVLSDKASDAQKENFQNYLKNLASNFCNLANKENDLTSEKQQGYNSNALSCEDENRYLKDNKVEDNNVLKDILLPILANQEENGTPVKNNFCSEYNIYENMLNMPKMDEKIKGEEMAATPSYKPEMNDMSQDKNNMNDMLCVYNFNSDSEEKVCTHERKYKINDFITVCTNCNEYINSNMDCKIVSPSSLDSMNNNCSEQKMNAHHEDFLLSNDEIKNYENFSSSGKEERKDFHGVSPNRSMNGSMSGSMNGAMNGSMNGPMNGSASDARNSERNSISHNSNHSSSIPIMENVDDMSHLYNQYCDYYVNNTAMDDMHMKNNYLNNLFFQDQNNYSATSDNCTNNQSPPIKSENFYFTEDNNYLSDSTTYIAGKNTANSVMQFKQGTCAENNLNNNNNSDGNYQEDDYENYINSECNNNSCYNIIHT</sequence>
<feature type="region of interest" description="Disordered" evidence="1">
    <location>
        <begin position="2258"/>
        <end position="2319"/>
    </location>
</feature>
<dbReference type="VEuPathDB" id="PlasmoDB:PKA1H_140028000"/>
<dbReference type="VEuPathDB" id="PlasmoDB:PKNOH_S140240600"/>
<feature type="compositionally biased region" description="Basic and acidic residues" evidence="1">
    <location>
        <begin position="1772"/>
        <end position="1790"/>
    </location>
</feature>
<feature type="compositionally biased region" description="Low complexity" evidence="1">
    <location>
        <begin position="25"/>
        <end position="53"/>
    </location>
</feature>
<feature type="compositionally biased region" description="Basic and acidic residues" evidence="1">
    <location>
        <begin position="1797"/>
        <end position="1810"/>
    </location>
</feature>